<accession>A0A0E9PPR8</accession>
<reference evidence="1" key="2">
    <citation type="journal article" date="2015" name="Fish Shellfish Immunol.">
        <title>Early steps in the European eel (Anguilla anguilla)-Vibrio vulnificus interaction in the gills: Role of the RtxA13 toxin.</title>
        <authorList>
            <person name="Callol A."/>
            <person name="Pajuelo D."/>
            <person name="Ebbesson L."/>
            <person name="Teles M."/>
            <person name="MacKenzie S."/>
            <person name="Amaro C."/>
        </authorList>
    </citation>
    <scope>NUCLEOTIDE SEQUENCE</scope>
</reference>
<protein>
    <submittedName>
        <fullName evidence="1">Uncharacterized protein</fullName>
    </submittedName>
</protein>
<sequence>MVQQRTSFSFAQQDTFCNLQKRMKLRIS</sequence>
<reference evidence="1" key="1">
    <citation type="submission" date="2014-11" db="EMBL/GenBank/DDBJ databases">
        <authorList>
            <person name="Amaro Gonzalez C."/>
        </authorList>
    </citation>
    <scope>NUCLEOTIDE SEQUENCE</scope>
</reference>
<proteinExistence type="predicted"/>
<dbReference type="EMBL" id="GBXM01102068">
    <property type="protein sequence ID" value="JAH06509.1"/>
    <property type="molecule type" value="Transcribed_RNA"/>
</dbReference>
<organism evidence="1">
    <name type="scientific">Anguilla anguilla</name>
    <name type="common">European freshwater eel</name>
    <name type="synonym">Muraena anguilla</name>
    <dbReference type="NCBI Taxonomy" id="7936"/>
    <lineage>
        <taxon>Eukaryota</taxon>
        <taxon>Metazoa</taxon>
        <taxon>Chordata</taxon>
        <taxon>Craniata</taxon>
        <taxon>Vertebrata</taxon>
        <taxon>Euteleostomi</taxon>
        <taxon>Actinopterygii</taxon>
        <taxon>Neopterygii</taxon>
        <taxon>Teleostei</taxon>
        <taxon>Anguilliformes</taxon>
        <taxon>Anguillidae</taxon>
        <taxon>Anguilla</taxon>
    </lineage>
</organism>
<dbReference type="AlphaFoldDB" id="A0A0E9PPR8"/>
<name>A0A0E9PPR8_ANGAN</name>
<evidence type="ECO:0000313" key="1">
    <source>
        <dbReference type="EMBL" id="JAH06509.1"/>
    </source>
</evidence>